<name>A0AAD7EUH9_9AGAR</name>
<feature type="compositionally biased region" description="Low complexity" evidence="1">
    <location>
        <begin position="95"/>
        <end position="106"/>
    </location>
</feature>
<sequence>MRAIVRGAKEGNAGRVYQVGLACLVFGFVLGEFGERGWAGTQQMWIWWCHGLRSSPVSPPTRPVTRASTRVSKPAHSTPRRPVLYAPSPTQLADPRSTSKTSSPTPLHSLRLHNDVKPNRGRQTPRVLAYHRRRRSLHRRRSKRGDTLTSLAGARGRVGTARARCVYEYGVETGRASTPSLRSIPEYQLPGLQRFKG</sequence>
<feature type="region of interest" description="Disordered" evidence="1">
    <location>
        <begin position="55"/>
        <end position="122"/>
    </location>
</feature>
<evidence type="ECO:0000256" key="1">
    <source>
        <dbReference type="SAM" id="MobiDB-lite"/>
    </source>
</evidence>
<keyword evidence="3" id="KW-1185">Reference proteome</keyword>
<reference evidence="2" key="1">
    <citation type="submission" date="2023-03" db="EMBL/GenBank/DDBJ databases">
        <title>Massive genome expansion in bonnet fungi (Mycena s.s.) driven by repeated elements and novel gene families across ecological guilds.</title>
        <authorList>
            <consortium name="Lawrence Berkeley National Laboratory"/>
            <person name="Harder C.B."/>
            <person name="Miyauchi S."/>
            <person name="Viragh M."/>
            <person name="Kuo A."/>
            <person name="Thoen E."/>
            <person name="Andreopoulos B."/>
            <person name="Lu D."/>
            <person name="Skrede I."/>
            <person name="Drula E."/>
            <person name="Henrissat B."/>
            <person name="Morin E."/>
            <person name="Kohler A."/>
            <person name="Barry K."/>
            <person name="LaButti K."/>
            <person name="Morin E."/>
            <person name="Salamov A."/>
            <person name="Lipzen A."/>
            <person name="Mereny Z."/>
            <person name="Hegedus B."/>
            <person name="Baldrian P."/>
            <person name="Stursova M."/>
            <person name="Weitz H."/>
            <person name="Taylor A."/>
            <person name="Grigoriev I.V."/>
            <person name="Nagy L.G."/>
            <person name="Martin F."/>
            <person name="Kauserud H."/>
        </authorList>
    </citation>
    <scope>NUCLEOTIDE SEQUENCE</scope>
    <source>
        <strain evidence="2">CBHHK002</strain>
    </source>
</reference>
<protein>
    <submittedName>
        <fullName evidence="2">Uncharacterized protein</fullName>
    </submittedName>
</protein>
<gene>
    <name evidence="2" type="ORF">DFH08DRAFT_78145</name>
</gene>
<organism evidence="2 3">
    <name type="scientific">Mycena albidolilacea</name>
    <dbReference type="NCBI Taxonomy" id="1033008"/>
    <lineage>
        <taxon>Eukaryota</taxon>
        <taxon>Fungi</taxon>
        <taxon>Dikarya</taxon>
        <taxon>Basidiomycota</taxon>
        <taxon>Agaricomycotina</taxon>
        <taxon>Agaricomycetes</taxon>
        <taxon>Agaricomycetidae</taxon>
        <taxon>Agaricales</taxon>
        <taxon>Marasmiineae</taxon>
        <taxon>Mycenaceae</taxon>
        <taxon>Mycena</taxon>
    </lineage>
</organism>
<evidence type="ECO:0000313" key="2">
    <source>
        <dbReference type="EMBL" id="KAJ7352034.1"/>
    </source>
</evidence>
<comment type="caution">
    <text evidence="2">The sequence shown here is derived from an EMBL/GenBank/DDBJ whole genome shotgun (WGS) entry which is preliminary data.</text>
</comment>
<dbReference type="AlphaFoldDB" id="A0AAD7EUH9"/>
<dbReference type="Proteomes" id="UP001218218">
    <property type="component" value="Unassembled WGS sequence"/>
</dbReference>
<evidence type="ECO:0000313" key="3">
    <source>
        <dbReference type="Proteomes" id="UP001218218"/>
    </source>
</evidence>
<dbReference type="EMBL" id="JARIHO010000012">
    <property type="protein sequence ID" value="KAJ7352034.1"/>
    <property type="molecule type" value="Genomic_DNA"/>
</dbReference>
<proteinExistence type="predicted"/>
<accession>A0AAD7EUH9</accession>